<dbReference type="AlphaFoldDB" id="A0A0C9UQB4"/>
<proteinExistence type="predicted"/>
<evidence type="ECO:0000313" key="2">
    <source>
        <dbReference type="EMBL" id="KIJ45118.1"/>
    </source>
</evidence>
<protein>
    <submittedName>
        <fullName evidence="2">Uncharacterized protein</fullName>
    </submittedName>
</protein>
<dbReference type="PANTHER" id="PTHR39398">
    <property type="entry name" value="YALI0F14311P"/>
    <property type="match status" value="1"/>
</dbReference>
<evidence type="ECO:0000313" key="3">
    <source>
        <dbReference type="Proteomes" id="UP000054279"/>
    </source>
</evidence>
<evidence type="ECO:0000256" key="1">
    <source>
        <dbReference type="SAM" id="MobiDB-lite"/>
    </source>
</evidence>
<sequence>MDLLASVSRSSGLQSDGDELKKSRVQEDYRKFVQTRLDDYLRKHPLYDHIENVENRGEDSQKNTQSNILILFRKLREGLMASKRLDDFALEVYEISFFLSIIFRIPAQTTSISGQLLPLGSGQSSLYKALRESHSGGRAKSQTQSINIPNGRDGKLEKKLYRPPALRQGREYSNVLPQKEPAERAKSIALVPKVDSEVFSHALFLLHILCHSYPSQASFHSHLKSIPTSIVMPRDMKEHSLFAWLRSMAAALTSHNYIRFEKLSRTSIPLEKASSELGEIALRCLLFDLRGKVRQTVWPIMRSAYRELDTILSTDWISRSLLLADKGLHGQNIAEGRKGIRDNAMTVEQWLTEQAEGEVQKKEGIMGRWILRR</sequence>
<keyword evidence="3" id="KW-1185">Reference proteome</keyword>
<dbReference type="EMBL" id="KN837113">
    <property type="protein sequence ID" value="KIJ45118.1"/>
    <property type="molecule type" value="Genomic_DNA"/>
</dbReference>
<accession>A0A0C9UQB4</accession>
<feature type="region of interest" description="Disordered" evidence="1">
    <location>
        <begin position="133"/>
        <end position="156"/>
    </location>
</feature>
<reference evidence="2 3" key="1">
    <citation type="submission" date="2014-06" db="EMBL/GenBank/DDBJ databases">
        <title>Evolutionary Origins and Diversification of the Mycorrhizal Mutualists.</title>
        <authorList>
            <consortium name="DOE Joint Genome Institute"/>
            <consortium name="Mycorrhizal Genomics Consortium"/>
            <person name="Kohler A."/>
            <person name="Kuo A."/>
            <person name="Nagy L.G."/>
            <person name="Floudas D."/>
            <person name="Copeland A."/>
            <person name="Barry K.W."/>
            <person name="Cichocki N."/>
            <person name="Veneault-Fourrey C."/>
            <person name="LaButti K."/>
            <person name="Lindquist E.A."/>
            <person name="Lipzen A."/>
            <person name="Lundell T."/>
            <person name="Morin E."/>
            <person name="Murat C."/>
            <person name="Riley R."/>
            <person name="Ohm R."/>
            <person name="Sun H."/>
            <person name="Tunlid A."/>
            <person name="Henrissat B."/>
            <person name="Grigoriev I.V."/>
            <person name="Hibbett D.S."/>
            <person name="Martin F."/>
        </authorList>
    </citation>
    <scope>NUCLEOTIDE SEQUENCE [LARGE SCALE GENOMIC DNA]</scope>
    <source>
        <strain evidence="2 3">SS14</strain>
    </source>
</reference>
<feature type="region of interest" description="Disordered" evidence="1">
    <location>
        <begin position="1"/>
        <end position="20"/>
    </location>
</feature>
<organism evidence="2 3">
    <name type="scientific">Sphaerobolus stellatus (strain SS14)</name>
    <dbReference type="NCBI Taxonomy" id="990650"/>
    <lineage>
        <taxon>Eukaryota</taxon>
        <taxon>Fungi</taxon>
        <taxon>Dikarya</taxon>
        <taxon>Basidiomycota</taxon>
        <taxon>Agaricomycotina</taxon>
        <taxon>Agaricomycetes</taxon>
        <taxon>Phallomycetidae</taxon>
        <taxon>Geastrales</taxon>
        <taxon>Sphaerobolaceae</taxon>
        <taxon>Sphaerobolus</taxon>
    </lineage>
</organism>
<dbReference type="Proteomes" id="UP000054279">
    <property type="component" value="Unassembled WGS sequence"/>
</dbReference>
<dbReference type="HOGENOM" id="CLU_042182_1_0_1"/>
<name>A0A0C9UQB4_SPHS4</name>
<dbReference type="PANTHER" id="PTHR39398:SF1">
    <property type="entry name" value="CSN8_PSMD8_EIF3K DOMAIN-CONTAINING PROTEIN"/>
    <property type="match status" value="1"/>
</dbReference>
<gene>
    <name evidence="2" type="ORF">M422DRAFT_29972</name>
</gene>
<dbReference type="OrthoDB" id="2100128at2759"/>